<protein>
    <submittedName>
        <fullName evidence="1">Uncharacterized protein</fullName>
    </submittedName>
</protein>
<dbReference type="RefSeq" id="WP_274053688.1">
    <property type="nucleotide sequence ID" value="NZ_CP059693.1"/>
</dbReference>
<evidence type="ECO:0000313" key="2">
    <source>
        <dbReference type="Proteomes" id="UP001215231"/>
    </source>
</evidence>
<name>A0ABY7VHY0_9GAMM</name>
<keyword evidence="2" id="KW-1185">Reference proteome</keyword>
<proteinExistence type="predicted"/>
<sequence length="114" mass="12338">MDVIGDHGQELVFSVGTQVSYTCYWNSCNNSSRSSYDSVKLNDACSSSSGELMPIASASQRMVYPAANKLVGLAIFAEATPGGNCQQLKVTLSSKAFQLDKRGHTMYIAILEKF</sequence>
<dbReference type="Proteomes" id="UP001215231">
    <property type="component" value="Chromosome"/>
</dbReference>
<dbReference type="EMBL" id="CP059693">
    <property type="protein sequence ID" value="WDE13334.1"/>
    <property type="molecule type" value="Genomic_DNA"/>
</dbReference>
<organism evidence="1 2">
    <name type="scientific">Thalassomonas haliotis</name>
    <dbReference type="NCBI Taxonomy" id="485448"/>
    <lineage>
        <taxon>Bacteria</taxon>
        <taxon>Pseudomonadati</taxon>
        <taxon>Pseudomonadota</taxon>
        <taxon>Gammaproteobacteria</taxon>
        <taxon>Alteromonadales</taxon>
        <taxon>Colwelliaceae</taxon>
        <taxon>Thalassomonas</taxon>
    </lineage>
</organism>
<reference evidence="1 2" key="1">
    <citation type="journal article" date="2022" name="Mar. Drugs">
        <title>Bioassay-Guided Fractionation Leads to the Detection of Cholic Acid Generated by the Rare Thalassomonas sp.</title>
        <authorList>
            <person name="Pheiffer F."/>
            <person name="Schneider Y.K."/>
            <person name="Hansen E.H."/>
            <person name="Andersen J.H."/>
            <person name="Isaksson J."/>
            <person name="Busche T."/>
            <person name="R C."/>
            <person name="Kalinowski J."/>
            <person name="Zyl L.V."/>
            <person name="Trindade M."/>
        </authorList>
    </citation>
    <scope>NUCLEOTIDE SEQUENCE [LARGE SCALE GENOMIC DNA]</scope>
    <source>
        <strain evidence="1 2">A5K-61T</strain>
    </source>
</reference>
<accession>A0ABY7VHY0</accession>
<evidence type="ECO:0000313" key="1">
    <source>
        <dbReference type="EMBL" id="WDE13334.1"/>
    </source>
</evidence>
<gene>
    <name evidence="1" type="ORF">H3N35_07810</name>
</gene>